<dbReference type="PROSITE" id="PS50801">
    <property type="entry name" value="STAS"/>
    <property type="match status" value="1"/>
</dbReference>
<dbReference type="Proteomes" id="UP000245507">
    <property type="component" value="Unassembled WGS sequence"/>
</dbReference>
<comment type="similarity">
    <text evidence="1 2">Belongs to the anti-sigma-factor antagonist family.</text>
</comment>
<dbReference type="SUPFAM" id="SSF52091">
    <property type="entry name" value="SpoIIaa-like"/>
    <property type="match status" value="1"/>
</dbReference>
<proteinExistence type="inferred from homology"/>
<dbReference type="RefSeq" id="WP_109697281.1">
    <property type="nucleotide sequence ID" value="NZ_QGDD01000012.1"/>
</dbReference>
<dbReference type="CDD" id="cd07043">
    <property type="entry name" value="STAS_anti-anti-sigma_factors"/>
    <property type="match status" value="1"/>
</dbReference>
<evidence type="ECO:0000256" key="1">
    <source>
        <dbReference type="ARBA" id="ARBA00009013"/>
    </source>
</evidence>
<dbReference type="Pfam" id="PF01740">
    <property type="entry name" value="STAS"/>
    <property type="match status" value="1"/>
</dbReference>
<dbReference type="Gene3D" id="3.30.750.24">
    <property type="entry name" value="STAS domain"/>
    <property type="match status" value="1"/>
</dbReference>
<dbReference type="EMBL" id="QGDD01000012">
    <property type="protein sequence ID" value="PWN00991.1"/>
    <property type="molecule type" value="Genomic_DNA"/>
</dbReference>
<evidence type="ECO:0000256" key="2">
    <source>
        <dbReference type="RuleBase" id="RU003749"/>
    </source>
</evidence>
<organism evidence="4 5">
    <name type="scientific">Nocardioides silvaticus</name>
    <dbReference type="NCBI Taxonomy" id="2201891"/>
    <lineage>
        <taxon>Bacteria</taxon>
        <taxon>Bacillati</taxon>
        <taxon>Actinomycetota</taxon>
        <taxon>Actinomycetes</taxon>
        <taxon>Propionibacteriales</taxon>
        <taxon>Nocardioidaceae</taxon>
        <taxon>Nocardioides</taxon>
    </lineage>
</organism>
<dbReference type="AlphaFoldDB" id="A0A316TBV2"/>
<dbReference type="GO" id="GO:0043856">
    <property type="term" value="F:anti-sigma factor antagonist activity"/>
    <property type="evidence" value="ECO:0007669"/>
    <property type="project" value="InterPro"/>
</dbReference>
<dbReference type="InterPro" id="IPR036513">
    <property type="entry name" value="STAS_dom_sf"/>
</dbReference>
<evidence type="ECO:0000259" key="3">
    <source>
        <dbReference type="PROSITE" id="PS50801"/>
    </source>
</evidence>
<dbReference type="NCBIfam" id="TIGR00377">
    <property type="entry name" value="ant_ant_sig"/>
    <property type="match status" value="1"/>
</dbReference>
<keyword evidence="5" id="KW-1185">Reference proteome</keyword>
<dbReference type="OrthoDB" id="9793697at2"/>
<evidence type="ECO:0000313" key="5">
    <source>
        <dbReference type="Proteomes" id="UP000245507"/>
    </source>
</evidence>
<dbReference type="InterPro" id="IPR002645">
    <property type="entry name" value="STAS_dom"/>
</dbReference>
<protein>
    <recommendedName>
        <fullName evidence="2">Anti-sigma factor antagonist</fullName>
    </recommendedName>
</protein>
<accession>A0A316TBV2</accession>
<dbReference type="InterPro" id="IPR003658">
    <property type="entry name" value="Anti-sigma_ant"/>
</dbReference>
<sequence length="110" mass="11427">MQIEQSQRNGVAVLTPTGRVNMVSAPKVKAAVDEAVAAGTPRVVIDLAQVEFIDSSGLGALVGGLKSARQADGDLRIAAAGDQVVTVLSLTNLDRILRPYASVEDAIDGW</sequence>
<evidence type="ECO:0000313" key="4">
    <source>
        <dbReference type="EMBL" id="PWN00991.1"/>
    </source>
</evidence>
<comment type="caution">
    <text evidence="4">The sequence shown here is derived from an EMBL/GenBank/DDBJ whole genome shotgun (WGS) entry which is preliminary data.</text>
</comment>
<dbReference type="PANTHER" id="PTHR33495:SF2">
    <property type="entry name" value="ANTI-SIGMA FACTOR ANTAGONIST TM_1081-RELATED"/>
    <property type="match status" value="1"/>
</dbReference>
<gene>
    <name evidence="4" type="ORF">DJ010_20435</name>
</gene>
<name>A0A316TBV2_9ACTN</name>
<feature type="domain" description="STAS" evidence="3">
    <location>
        <begin position="1"/>
        <end position="110"/>
    </location>
</feature>
<reference evidence="4 5" key="1">
    <citation type="submission" date="2018-05" db="EMBL/GenBank/DDBJ databases">
        <title>Nocardioides silvaticus genome.</title>
        <authorList>
            <person name="Li C."/>
            <person name="Wang G."/>
        </authorList>
    </citation>
    <scope>NUCLEOTIDE SEQUENCE [LARGE SCALE GENOMIC DNA]</scope>
    <source>
        <strain evidence="4 5">CCTCC AB 2018079</strain>
    </source>
</reference>
<dbReference type="PANTHER" id="PTHR33495">
    <property type="entry name" value="ANTI-SIGMA FACTOR ANTAGONIST TM_1081-RELATED-RELATED"/>
    <property type="match status" value="1"/>
</dbReference>